<dbReference type="EMBL" id="JACAGC010000022">
    <property type="protein sequence ID" value="KAF6288469.1"/>
    <property type="molecule type" value="Genomic_DNA"/>
</dbReference>
<dbReference type="Proteomes" id="UP000585614">
    <property type="component" value="Unassembled WGS sequence"/>
</dbReference>
<organism evidence="2 3">
    <name type="scientific">Rhinolophus ferrumequinum</name>
    <name type="common">Greater horseshoe bat</name>
    <dbReference type="NCBI Taxonomy" id="59479"/>
    <lineage>
        <taxon>Eukaryota</taxon>
        <taxon>Metazoa</taxon>
        <taxon>Chordata</taxon>
        <taxon>Craniata</taxon>
        <taxon>Vertebrata</taxon>
        <taxon>Euteleostomi</taxon>
        <taxon>Mammalia</taxon>
        <taxon>Eutheria</taxon>
        <taxon>Laurasiatheria</taxon>
        <taxon>Chiroptera</taxon>
        <taxon>Yinpterochiroptera</taxon>
        <taxon>Rhinolophoidea</taxon>
        <taxon>Rhinolophidae</taxon>
        <taxon>Rhinolophinae</taxon>
        <taxon>Rhinolophus</taxon>
    </lineage>
</organism>
<reference evidence="2 3" key="1">
    <citation type="journal article" date="2020" name="Nature">
        <title>Six reference-quality genomes reveal evolution of bat adaptations.</title>
        <authorList>
            <person name="Jebb D."/>
            <person name="Huang Z."/>
            <person name="Pippel M."/>
            <person name="Hughes G.M."/>
            <person name="Lavrichenko K."/>
            <person name="Devanna P."/>
            <person name="Winkler S."/>
            <person name="Jermiin L.S."/>
            <person name="Skirmuntt E.C."/>
            <person name="Katzourakis A."/>
            <person name="Burkitt-Gray L."/>
            <person name="Ray D.A."/>
            <person name="Sullivan K.A.M."/>
            <person name="Roscito J.G."/>
            <person name="Kirilenko B.M."/>
            <person name="Davalos L.M."/>
            <person name="Corthals A.P."/>
            <person name="Power M.L."/>
            <person name="Jones G."/>
            <person name="Ransome R.D."/>
            <person name="Dechmann D.K.N."/>
            <person name="Locatelli A.G."/>
            <person name="Puechmaille S.J."/>
            <person name="Fedrigo O."/>
            <person name="Jarvis E.D."/>
            <person name="Hiller M."/>
            <person name="Vernes S.C."/>
            <person name="Myers E.W."/>
            <person name="Teeling E.C."/>
        </authorList>
    </citation>
    <scope>NUCLEOTIDE SEQUENCE [LARGE SCALE GENOMIC DNA]</scope>
    <source>
        <strain evidence="2">MRhiFer1</strain>
        <tissue evidence="2">Lung</tissue>
    </source>
</reference>
<proteinExistence type="predicted"/>
<feature type="signal peptide" evidence="1">
    <location>
        <begin position="1"/>
        <end position="18"/>
    </location>
</feature>
<evidence type="ECO:0000256" key="1">
    <source>
        <dbReference type="SAM" id="SignalP"/>
    </source>
</evidence>
<sequence>MWVLPGVCLALCPSPPFSAPGSTSCPACSVGASVLTHGHASLRPRNRPWFGAKPAQSLELEPATQGSQELAHLGLGGKLRTGDSSARLASVPVPDRLQEQHSRASCMACEGKLWRETTPRPLLCLSQASRALLPPNPSRPWLCTHLGQIHPEAPTPQGTAGLWANVSQGTGTLSTFREMLKNLCVGLSPSLRVRPI</sequence>
<comment type="caution">
    <text evidence="2">The sequence shown here is derived from an EMBL/GenBank/DDBJ whole genome shotgun (WGS) entry which is preliminary data.</text>
</comment>
<gene>
    <name evidence="2" type="ORF">mRhiFer1_009181</name>
</gene>
<name>A0A7J7SJ71_RHIFE</name>
<evidence type="ECO:0000313" key="3">
    <source>
        <dbReference type="Proteomes" id="UP000585614"/>
    </source>
</evidence>
<keyword evidence="1" id="KW-0732">Signal</keyword>
<feature type="chain" id="PRO_5029606591" evidence="1">
    <location>
        <begin position="19"/>
        <end position="196"/>
    </location>
</feature>
<dbReference type="AlphaFoldDB" id="A0A7J7SJ71"/>
<accession>A0A7J7SJ71</accession>
<evidence type="ECO:0000313" key="2">
    <source>
        <dbReference type="EMBL" id="KAF6288469.1"/>
    </source>
</evidence>
<protein>
    <submittedName>
        <fullName evidence="2">Uncharacterized protein</fullName>
    </submittedName>
</protein>